<dbReference type="GO" id="GO:0003676">
    <property type="term" value="F:nucleic acid binding"/>
    <property type="evidence" value="ECO:0007669"/>
    <property type="project" value="InterPro"/>
</dbReference>
<proteinExistence type="predicted"/>
<dbReference type="AlphaFoldDB" id="A0A4R9AS42"/>
<evidence type="ECO:0000259" key="1">
    <source>
        <dbReference type="SMART" id="SM00507"/>
    </source>
</evidence>
<dbReference type="Pfam" id="PF01844">
    <property type="entry name" value="HNH"/>
    <property type="match status" value="1"/>
</dbReference>
<accession>A0A4R9AS42</accession>
<dbReference type="GO" id="GO:0004519">
    <property type="term" value="F:endonuclease activity"/>
    <property type="evidence" value="ECO:0007669"/>
    <property type="project" value="UniProtKB-KW"/>
</dbReference>
<sequence>MDMAFLLIGGYRALGRRPSSETRRKVIERDEGRCQSCGKLGSDLDHVDGSSDDPSNLQLLCGPCHRVKTSEAMKPADDESRALILVLSLSRVMPDEPVLLADDEEAWADQWRKLTNERKARFEESLLAVGFIIPSKHLSRLQLIAAREAYLAT</sequence>
<dbReference type="Gene3D" id="1.10.30.50">
    <property type="match status" value="1"/>
</dbReference>
<dbReference type="InterPro" id="IPR003615">
    <property type="entry name" value="HNH_nuc"/>
</dbReference>
<dbReference type="Proteomes" id="UP000297983">
    <property type="component" value="Unassembled WGS sequence"/>
</dbReference>
<keyword evidence="2" id="KW-0540">Nuclease</keyword>
<comment type="caution">
    <text evidence="2">The sequence shown here is derived from an EMBL/GenBank/DDBJ whole genome shotgun (WGS) entry which is preliminary data.</text>
</comment>
<dbReference type="CDD" id="cd00085">
    <property type="entry name" value="HNHc"/>
    <property type="match status" value="1"/>
</dbReference>
<dbReference type="EMBL" id="SOHL01000027">
    <property type="protein sequence ID" value="TFD68439.1"/>
    <property type="molecule type" value="Genomic_DNA"/>
</dbReference>
<keyword evidence="3" id="KW-1185">Reference proteome</keyword>
<organism evidence="2 3">
    <name type="scientific">Cryobacterium gelidum</name>
    <dbReference type="NCBI Taxonomy" id="1259164"/>
    <lineage>
        <taxon>Bacteria</taxon>
        <taxon>Bacillati</taxon>
        <taxon>Actinomycetota</taxon>
        <taxon>Actinomycetes</taxon>
        <taxon>Micrococcales</taxon>
        <taxon>Microbacteriaceae</taxon>
        <taxon>Cryobacterium</taxon>
    </lineage>
</organism>
<dbReference type="GO" id="GO:0008270">
    <property type="term" value="F:zinc ion binding"/>
    <property type="evidence" value="ECO:0007669"/>
    <property type="project" value="InterPro"/>
</dbReference>
<dbReference type="InterPro" id="IPR002711">
    <property type="entry name" value="HNH"/>
</dbReference>
<keyword evidence="2" id="KW-0255">Endonuclease</keyword>
<name>A0A4R9AS42_9MICO</name>
<gene>
    <name evidence="2" type="ORF">E3T50_13490</name>
</gene>
<protein>
    <submittedName>
        <fullName evidence="2">HNH endonuclease</fullName>
    </submittedName>
</protein>
<feature type="domain" description="HNH nuclease" evidence="1">
    <location>
        <begin position="21"/>
        <end position="66"/>
    </location>
</feature>
<keyword evidence="2" id="KW-0378">Hydrolase</keyword>
<reference evidence="2 3" key="1">
    <citation type="submission" date="2019-03" db="EMBL/GenBank/DDBJ databases">
        <title>Genomics of glacier-inhabiting Cryobacterium strains.</title>
        <authorList>
            <person name="Liu Q."/>
            <person name="Xin Y.-H."/>
        </authorList>
    </citation>
    <scope>NUCLEOTIDE SEQUENCE [LARGE SCALE GENOMIC DNA]</scope>
    <source>
        <strain evidence="2 3">Hz16</strain>
    </source>
</reference>
<evidence type="ECO:0000313" key="2">
    <source>
        <dbReference type="EMBL" id="TFD68439.1"/>
    </source>
</evidence>
<evidence type="ECO:0000313" key="3">
    <source>
        <dbReference type="Proteomes" id="UP000297983"/>
    </source>
</evidence>
<dbReference type="SMART" id="SM00507">
    <property type="entry name" value="HNHc"/>
    <property type="match status" value="1"/>
</dbReference>